<evidence type="ECO:0000313" key="14">
    <source>
        <dbReference type="EMBL" id="HCV82145.1"/>
    </source>
</evidence>
<evidence type="ECO:0000256" key="5">
    <source>
        <dbReference type="ARBA" id="ARBA00052218"/>
    </source>
</evidence>
<dbReference type="PROSITE" id="PS50206">
    <property type="entry name" value="RHODANESE_3"/>
    <property type="match status" value="1"/>
</dbReference>
<dbReference type="Proteomes" id="UP000264330">
    <property type="component" value="Unassembled WGS sequence"/>
</dbReference>
<keyword evidence="3" id="KW-0547">Nucleotide-binding</keyword>
<dbReference type="SMART" id="SM00450">
    <property type="entry name" value="RHOD"/>
    <property type="match status" value="1"/>
</dbReference>
<evidence type="ECO:0000256" key="4">
    <source>
        <dbReference type="ARBA" id="ARBA00022840"/>
    </source>
</evidence>
<organism evidence="14 15">
    <name type="scientific">Zunongwangia profunda</name>
    <dbReference type="NCBI Taxonomy" id="398743"/>
    <lineage>
        <taxon>Bacteria</taxon>
        <taxon>Pseudomonadati</taxon>
        <taxon>Bacteroidota</taxon>
        <taxon>Flavobacteriia</taxon>
        <taxon>Flavobacteriales</taxon>
        <taxon>Flavobacteriaceae</taxon>
        <taxon>Zunongwangia</taxon>
    </lineage>
</organism>
<evidence type="ECO:0000256" key="8">
    <source>
        <dbReference type="ARBA" id="ARBA00066884"/>
    </source>
</evidence>
<dbReference type="Gene3D" id="3.40.50.720">
    <property type="entry name" value="NAD(P)-binding Rossmann-like Domain"/>
    <property type="match status" value="1"/>
</dbReference>
<dbReference type="GO" id="GO:0008641">
    <property type="term" value="F:ubiquitin-like modifier activating enzyme activity"/>
    <property type="evidence" value="ECO:0007669"/>
    <property type="project" value="InterPro"/>
</dbReference>
<evidence type="ECO:0000256" key="10">
    <source>
        <dbReference type="ARBA" id="ARBA00075110"/>
    </source>
</evidence>
<gene>
    <name evidence="14" type="ORF">DGQ38_13950</name>
</gene>
<feature type="domain" description="Rhodanese" evidence="13">
    <location>
        <begin position="270"/>
        <end position="364"/>
    </location>
</feature>
<dbReference type="InterPro" id="IPR000594">
    <property type="entry name" value="ThiF_NAD_FAD-bd"/>
</dbReference>
<dbReference type="GO" id="GO:0004792">
    <property type="term" value="F:thiosulfate-cyanide sulfurtransferase activity"/>
    <property type="evidence" value="ECO:0007669"/>
    <property type="project" value="TreeGrafter"/>
</dbReference>
<comment type="caution">
    <text evidence="14">The sequence shown here is derived from an EMBL/GenBank/DDBJ whole genome shotgun (WGS) entry which is preliminary data.</text>
</comment>
<reference evidence="14 15" key="1">
    <citation type="journal article" date="2018" name="Nat. Biotechnol.">
        <title>A standardized bacterial taxonomy based on genome phylogeny substantially revises the tree of life.</title>
        <authorList>
            <person name="Parks D.H."/>
            <person name="Chuvochina M."/>
            <person name="Waite D.W."/>
            <person name="Rinke C."/>
            <person name="Skarshewski A."/>
            <person name="Chaumeil P.A."/>
            <person name="Hugenholtz P."/>
        </authorList>
    </citation>
    <scope>NUCLEOTIDE SEQUENCE [LARGE SCALE GENOMIC DNA]</scope>
    <source>
        <strain evidence="14">UBA9359</strain>
    </source>
</reference>
<dbReference type="GO" id="GO:0005829">
    <property type="term" value="C:cytosol"/>
    <property type="evidence" value="ECO:0007669"/>
    <property type="project" value="TreeGrafter"/>
</dbReference>
<evidence type="ECO:0000313" key="15">
    <source>
        <dbReference type="Proteomes" id="UP000264330"/>
    </source>
</evidence>
<evidence type="ECO:0000259" key="13">
    <source>
        <dbReference type="PROSITE" id="PS50206"/>
    </source>
</evidence>
<comment type="subunit">
    <text evidence="7">Homodimer. Forms a stable heterotetrameric complex of 2 MoeB and 2 MoaD during adenylation of MoaD.</text>
</comment>
<dbReference type="CDD" id="cd00757">
    <property type="entry name" value="ThiF_MoeB_HesA_family"/>
    <property type="match status" value="1"/>
</dbReference>
<dbReference type="InterPro" id="IPR036873">
    <property type="entry name" value="Rhodanese-like_dom_sf"/>
</dbReference>
<dbReference type="GO" id="GO:0008146">
    <property type="term" value="F:sulfotransferase activity"/>
    <property type="evidence" value="ECO:0007669"/>
    <property type="project" value="TreeGrafter"/>
</dbReference>
<comment type="function">
    <text evidence="6">Catalyzes the adenylation by ATP of the carboxyl group of the C-terminal glycine of sulfur carrier protein MoaD.</text>
</comment>
<evidence type="ECO:0000256" key="12">
    <source>
        <dbReference type="ARBA" id="ARBA00078531"/>
    </source>
</evidence>
<dbReference type="InterPro" id="IPR001763">
    <property type="entry name" value="Rhodanese-like_dom"/>
</dbReference>
<keyword evidence="2 14" id="KW-0808">Transferase</keyword>
<keyword evidence="4" id="KW-0067">ATP-binding</keyword>
<dbReference type="GO" id="GO:0005524">
    <property type="term" value="F:ATP binding"/>
    <property type="evidence" value="ECO:0007669"/>
    <property type="project" value="UniProtKB-KW"/>
</dbReference>
<dbReference type="Pfam" id="PF00899">
    <property type="entry name" value="ThiF"/>
    <property type="match status" value="1"/>
</dbReference>
<dbReference type="NCBIfam" id="NF004281">
    <property type="entry name" value="PRK05690.1"/>
    <property type="match status" value="1"/>
</dbReference>
<protein>
    <recommendedName>
        <fullName evidence="9">Molybdopterin-synthase adenylyltransferase</fullName>
        <ecNumber evidence="8">2.7.7.80</ecNumber>
    </recommendedName>
    <alternativeName>
        <fullName evidence="12">MoaD protein adenylase</fullName>
    </alternativeName>
    <alternativeName>
        <fullName evidence="10">Molybdopterin-converting factor subunit 1 adenylase</fullName>
    </alternativeName>
    <alternativeName>
        <fullName evidence="11">Sulfur carrier protein MoaD adenylyltransferase</fullName>
    </alternativeName>
</protein>
<evidence type="ECO:0000256" key="2">
    <source>
        <dbReference type="ARBA" id="ARBA00022679"/>
    </source>
</evidence>
<evidence type="ECO:0000256" key="6">
    <source>
        <dbReference type="ARBA" id="ARBA00055169"/>
    </source>
</evidence>
<dbReference type="InterPro" id="IPR045886">
    <property type="entry name" value="ThiF/MoeB/HesA"/>
</dbReference>
<evidence type="ECO:0000256" key="7">
    <source>
        <dbReference type="ARBA" id="ARBA00063809"/>
    </source>
</evidence>
<dbReference type="PANTHER" id="PTHR10953">
    <property type="entry name" value="UBIQUITIN-ACTIVATING ENZYME E1"/>
    <property type="match status" value="1"/>
</dbReference>
<comment type="catalytic activity">
    <reaction evidence="5">
        <text>[molybdopterin-synthase sulfur-carrier protein]-C-terminal Gly-Gly + ATP + H(+) = [molybdopterin-synthase sulfur-carrier protein]-C-terminal Gly-Gly-AMP + diphosphate</text>
        <dbReference type="Rhea" id="RHEA:43616"/>
        <dbReference type="Rhea" id="RHEA-COMP:12159"/>
        <dbReference type="Rhea" id="RHEA-COMP:12202"/>
        <dbReference type="ChEBI" id="CHEBI:15378"/>
        <dbReference type="ChEBI" id="CHEBI:30616"/>
        <dbReference type="ChEBI" id="CHEBI:33019"/>
        <dbReference type="ChEBI" id="CHEBI:90618"/>
        <dbReference type="ChEBI" id="CHEBI:90778"/>
        <dbReference type="EC" id="2.7.7.80"/>
    </reaction>
</comment>
<name>A0A3D5J244_9FLAO</name>
<dbReference type="GO" id="GO:0061605">
    <property type="term" value="F:molybdopterin-synthase adenylyltransferase activity"/>
    <property type="evidence" value="ECO:0007669"/>
    <property type="project" value="UniProtKB-EC"/>
</dbReference>
<sequence>MNPKRYTRQTRLQGFGEAGQQKLAAAKVLVIGAGGLGVPVLQYLSGMGVGTIGIVDNDVVDLSNLQRQILYAENDIDQPKVKVAKQKLEALNSEIEIIPFYTFICTENALEIITDFDVVVDASDNFPTRYLVNDACVILKKPLVYGALHAFEGQVSVFNYQGGPTYRCLFPEMPNPEEIPDCNENGVLGIIPGIIGSLQALEAVKVITGIGEILSGKLLLFDGLSQSQQKIKFGLNPHHLKIKELQKSYEFSCATEVKSIEAEDFLEKWKAEDIQLIDVRNPEEVERQNLPETIQKDWKNIPLNNLQHESSKINLQKPTYFLCQSGIRSIKAIRLLEGLGIQGEFIDIKGGISAISTIAATTKHT</sequence>
<dbReference type="PANTHER" id="PTHR10953:SF102">
    <property type="entry name" value="ADENYLYLTRANSFERASE AND SULFURTRANSFERASE MOCS3"/>
    <property type="match status" value="1"/>
</dbReference>
<dbReference type="EMBL" id="DPMF01000322">
    <property type="protein sequence ID" value="HCV82145.1"/>
    <property type="molecule type" value="Genomic_DNA"/>
</dbReference>
<dbReference type="FunFam" id="3.40.50.720:FF:000033">
    <property type="entry name" value="Adenylyltransferase and sulfurtransferase MOCS3"/>
    <property type="match status" value="1"/>
</dbReference>
<accession>A0A3D5J244</accession>
<evidence type="ECO:0000256" key="9">
    <source>
        <dbReference type="ARBA" id="ARBA00073635"/>
    </source>
</evidence>
<dbReference type="Gene3D" id="3.40.250.10">
    <property type="entry name" value="Rhodanese-like domain"/>
    <property type="match status" value="1"/>
</dbReference>
<dbReference type="AlphaFoldDB" id="A0A3D5J244"/>
<dbReference type="SUPFAM" id="SSF69572">
    <property type="entry name" value="Activating enzymes of the ubiquitin-like proteins"/>
    <property type="match status" value="1"/>
</dbReference>
<comment type="similarity">
    <text evidence="1">Belongs to the HesA/MoeB/ThiF family.</text>
</comment>
<dbReference type="EC" id="2.7.7.80" evidence="8"/>
<proteinExistence type="inferred from homology"/>
<dbReference type="CDD" id="cd00158">
    <property type="entry name" value="RHOD"/>
    <property type="match status" value="1"/>
</dbReference>
<evidence type="ECO:0000256" key="1">
    <source>
        <dbReference type="ARBA" id="ARBA00009919"/>
    </source>
</evidence>
<evidence type="ECO:0000256" key="11">
    <source>
        <dbReference type="ARBA" id="ARBA00075328"/>
    </source>
</evidence>
<dbReference type="Pfam" id="PF00581">
    <property type="entry name" value="Rhodanese"/>
    <property type="match status" value="1"/>
</dbReference>
<evidence type="ECO:0000256" key="3">
    <source>
        <dbReference type="ARBA" id="ARBA00022741"/>
    </source>
</evidence>
<dbReference type="InterPro" id="IPR035985">
    <property type="entry name" value="Ubiquitin-activating_enz"/>
</dbReference>